<dbReference type="Proteomes" id="UP000800096">
    <property type="component" value="Unassembled WGS sequence"/>
</dbReference>
<dbReference type="Pfam" id="PF06985">
    <property type="entry name" value="HET"/>
    <property type="match status" value="1"/>
</dbReference>
<sequence>MTIADRWPSSFKTAFAGAPRSLVCDVATNLRDVEDILPSCRNTLQVLDNWIAQCGRSHSHCTLTKANTLPKRVLQLSADTVCIREYPQSHATYACLSHCWGTTGPKLKLTSTTYDRLTEGVPISDLPATFRDAVSVCQSLRISFLWLDALCIKQDDIDDWMQTAAQMASIYENAYVTLGATYALDSNGGLFARDQDLTPKRLACNSKIYVKEQKETYQLPLTYRQFSTGKHSRSIKECSLLLRAWVYQERRLS</sequence>
<dbReference type="PANTHER" id="PTHR33112">
    <property type="entry name" value="DOMAIN PROTEIN, PUTATIVE-RELATED"/>
    <property type="match status" value="1"/>
</dbReference>
<dbReference type="AlphaFoldDB" id="A0A6A5QYU9"/>
<feature type="domain" description="Heterokaryon incompatibility" evidence="1">
    <location>
        <begin position="93"/>
        <end position="249"/>
    </location>
</feature>
<keyword evidence="3" id="KW-1185">Reference proteome</keyword>
<evidence type="ECO:0000259" key="1">
    <source>
        <dbReference type="Pfam" id="PF06985"/>
    </source>
</evidence>
<dbReference type="OrthoDB" id="5347061at2759"/>
<name>A0A6A5QYU9_AMPQU</name>
<dbReference type="EMBL" id="ML979133">
    <property type="protein sequence ID" value="KAF1919017.1"/>
    <property type="molecule type" value="Genomic_DNA"/>
</dbReference>
<reference evidence="2" key="1">
    <citation type="journal article" date="2020" name="Stud. Mycol.">
        <title>101 Dothideomycetes genomes: a test case for predicting lifestyles and emergence of pathogens.</title>
        <authorList>
            <person name="Haridas S."/>
            <person name="Albert R."/>
            <person name="Binder M."/>
            <person name="Bloem J."/>
            <person name="Labutti K."/>
            <person name="Salamov A."/>
            <person name="Andreopoulos B."/>
            <person name="Baker S."/>
            <person name="Barry K."/>
            <person name="Bills G."/>
            <person name="Bluhm B."/>
            <person name="Cannon C."/>
            <person name="Castanera R."/>
            <person name="Culley D."/>
            <person name="Daum C."/>
            <person name="Ezra D."/>
            <person name="Gonzalez J."/>
            <person name="Henrissat B."/>
            <person name="Kuo A."/>
            <person name="Liang C."/>
            <person name="Lipzen A."/>
            <person name="Lutzoni F."/>
            <person name="Magnuson J."/>
            <person name="Mondo S."/>
            <person name="Nolan M."/>
            <person name="Ohm R."/>
            <person name="Pangilinan J."/>
            <person name="Park H.-J."/>
            <person name="Ramirez L."/>
            <person name="Alfaro M."/>
            <person name="Sun H."/>
            <person name="Tritt A."/>
            <person name="Yoshinaga Y."/>
            <person name="Zwiers L.-H."/>
            <person name="Turgeon B."/>
            <person name="Goodwin S."/>
            <person name="Spatafora J."/>
            <person name="Crous P."/>
            <person name="Grigoriev I."/>
        </authorList>
    </citation>
    <scope>NUCLEOTIDE SEQUENCE</scope>
    <source>
        <strain evidence="2">HMLAC05119</strain>
    </source>
</reference>
<dbReference type="PANTHER" id="PTHR33112:SF13">
    <property type="entry name" value="HETEROKARYON INCOMPATIBILITY DOMAIN-CONTAINING PROTEIN"/>
    <property type="match status" value="1"/>
</dbReference>
<evidence type="ECO:0000313" key="2">
    <source>
        <dbReference type="EMBL" id="KAF1919017.1"/>
    </source>
</evidence>
<dbReference type="InterPro" id="IPR010730">
    <property type="entry name" value="HET"/>
</dbReference>
<proteinExistence type="predicted"/>
<evidence type="ECO:0000313" key="3">
    <source>
        <dbReference type="Proteomes" id="UP000800096"/>
    </source>
</evidence>
<accession>A0A6A5QYU9</accession>
<organism evidence="2 3">
    <name type="scientific">Ampelomyces quisqualis</name>
    <name type="common">Powdery mildew agent</name>
    <dbReference type="NCBI Taxonomy" id="50730"/>
    <lineage>
        <taxon>Eukaryota</taxon>
        <taxon>Fungi</taxon>
        <taxon>Dikarya</taxon>
        <taxon>Ascomycota</taxon>
        <taxon>Pezizomycotina</taxon>
        <taxon>Dothideomycetes</taxon>
        <taxon>Pleosporomycetidae</taxon>
        <taxon>Pleosporales</taxon>
        <taxon>Pleosporineae</taxon>
        <taxon>Phaeosphaeriaceae</taxon>
        <taxon>Ampelomyces</taxon>
    </lineage>
</organism>
<gene>
    <name evidence="2" type="ORF">BDU57DRAFT_126998</name>
</gene>
<protein>
    <submittedName>
        <fullName evidence="2">Heterokaryon incompatibility protein-domain-containing protein</fullName>
    </submittedName>
</protein>